<reference evidence="1 2" key="1">
    <citation type="submission" date="2023-03" db="EMBL/GenBank/DDBJ databases">
        <title>Bacillus Genome Sequencing.</title>
        <authorList>
            <person name="Dunlap C."/>
        </authorList>
    </citation>
    <scope>NUCLEOTIDE SEQUENCE [LARGE SCALE GENOMIC DNA]</scope>
    <source>
        <strain evidence="1 2">B-59205</strain>
    </source>
</reference>
<keyword evidence="1" id="KW-0255">Endonuclease</keyword>
<comment type="caution">
    <text evidence="1">The sequence shown here is derived from an EMBL/GenBank/DDBJ whole genome shotgun (WGS) entry which is preliminary data.</text>
</comment>
<accession>A0AAW9NYP4</accession>
<proteinExistence type="predicted"/>
<dbReference type="Gene3D" id="3.90.1570.10">
    <property type="entry name" value="tt1808, chain A"/>
    <property type="match status" value="1"/>
</dbReference>
<keyword evidence="1" id="KW-0540">Nuclease</keyword>
<dbReference type="InterPro" id="IPR012296">
    <property type="entry name" value="Nuclease_put_TT1808"/>
</dbReference>
<evidence type="ECO:0000313" key="2">
    <source>
        <dbReference type="Proteomes" id="UP001344888"/>
    </source>
</evidence>
<dbReference type="Proteomes" id="UP001344888">
    <property type="component" value="Unassembled WGS sequence"/>
</dbReference>
<dbReference type="RefSeq" id="WP_326124755.1">
    <property type="nucleotide sequence ID" value="NZ_JARSFG010000023.1"/>
</dbReference>
<name>A0AAW9NYP4_9BACL</name>
<evidence type="ECO:0000313" key="1">
    <source>
        <dbReference type="EMBL" id="MEC1180190.1"/>
    </source>
</evidence>
<organism evidence="1 2">
    <name type="scientific">Metasolibacillus meyeri</name>
    <dbReference type="NCBI Taxonomy" id="1071052"/>
    <lineage>
        <taxon>Bacteria</taxon>
        <taxon>Bacillati</taxon>
        <taxon>Bacillota</taxon>
        <taxon>Bacilli</taxon>
        <taxon>Bacillales</taxon>
        <taxon>Caryophanaceae</taxon>
        <taxon>Metasolibacillus</taxon>
    </lineage>
</organism>
<sequence>MAMNERHLKERSEMIDGKTIMMSPRPVVNHNKIIVNLSILFGVYLKGKGCINLSDGVDVHLDEKKQGST</sequence>
<keyword evidence="2" id="KW-1185">Reference proteome</keyword>
<gene>
    <name evidence="1" type="ORF">P9B03_16935</name>
</gene>
<keyword evidence="1" id="KW-0378">Hydrolase</keyword>
<dbReference type="GO" id="GO:0004519">
    <property type="term" value="F:endonuclease activity"/>
    <property type="evidence" value="ECO:0007669"/>
    <property type="project" value="UniProtKB-KW"/>
</dbReference>
<dbReference type="EMBL" id="JARSFG010000023">
    <property type="protein sequence ID" value="MEC1180190.1"/>
    <property type="molecule type" value="Genomic_DNA"/>
</dbReference>
<protein>
    <submittedName>
        <fullName evidence="1">Uma2 family endonuclease</fullName>
    </submittedName>
</protein>
<dbReference type="AlphaFoldDB" id="A0AAW9NYP4"/>